<name>A0ACC4DQA2_PURLI</name>
<protein>
    <submittedName>
        <fullName evidence="1">Uncharacterized protein</fullName>
    </submittedName>
</protein>
<dbReference type="Proteomes" id="UP001638806">
    <property type="component" value="Unassembled WGS sequence"/>
</dbReference>
<sequence length="328" mass="35776">MRPSSASPAAVTAPIRPALSAQSLEDRHFYHRFLTAAIPTLPLRSGHLWAQAATMSHSYNCLEHAILALGASHVSHSGDAHAGTRALHHRVVAIKLFNEQIGYAPTTTADADALFAAIGCLLSQTTLLPDGIVEYMTLTRVAGFVVNMVTPRFPTSIFHIFTPERHVDLLLGMVAERPKDLALIDSFTALTAACRGNMSSGNGASLLFPTTAEHRRLAHLCPKACEAFIAALLTPTTFNNEEFVEFLKPGNHAGLLLTIHMLLLEYILGQACMGPSDDPKAEYRKNTVIRWTTGLAGSLPPQYQVYIRWPLQYCAVMARQDARSLLNP</sequence>
<dbReference type="EMBL" id="JBGNUJ010000007">
    <property type="protein sequence ID" value="KAL3958037.1"/>
    <property type="molecule type" value="Genomic_DNA"/>
</dbReference>
<reference evidence="1" key="1">
    <citation type="submission" date="2024-12" db="EMBL/GenBank/DDBJ databases">
        <title>Comparative genomics and development of molecular markers within Purpureocillium lilacinum and among Purpureocillium species.</title>
        <authorList>
            <person name="Yeh Z.-Y."/>
            <person name="Ni N.-T."/>
            <person name="Lo P.-H."/>
            <person name="Mushyakhwo K."/>
            <person name="Lin C.-F."/>
            <person name="Nai Y.-S."/>
        </authorList>
    </citation>
    <scope>NUCLEOTIDE SEQUENCE</scope>
    <source>
        <strain evidence="1">NCHU-NPUST-175</strain>
    </source>
</reference>
<organism evidence="1 2">
    <name type="scientific">Purpureocillium lilacinum</name>
    <name type="common">Paecilomyces lilacinus</name>
    <dbReference type="NCBI Taxonomy" id="33203"/>
    <lineage>
        <taxon>Eukaryota</taxon>
        <taxon>Fungi</taxon>
        <taxon>Dikarya</taxon>
        <taxon>Ascomycota</taxon>
        <taxon>Pezizomycotina</taxon>
        <taxon>Sordariomycetes</taxon>
        <taxon>Hypocreomycetidae</taxon>
        <taxon>Hypocreales</taxon>
        <taxon>Ophiocordycipitaceae</taxon>
        <taxon>Purpureocillium</taxon>
    </lineage>
</organism>
<accession>A0ACC4DQA2</accession>
<evidence type="ECO:0000313" key="2">
    <source>
        <dbReference type="Proteomes" id="UP001638806"/>
    </source>
</evidence>
<evidence type="ECO:0000313" key="1">
    <source>
        <dbReference type="EMBL" id="KAL3958037.1"/>
    </source>
</evidence>
<gene>
    <name evidence="1" type="ORF">ACCO45_008615</name>
</gene>
<keyword evidence="2" id="KW-1185">Reference proteome</keyword>
<comment type="caution">
    <text evidence="1">The sequence shown here is derived from an EMBL/GenBank/DDBJ whole genome shotgun (WGS) entry which is preliminary data.</text>
</comment>
<proteinExistence type="predicted"/>